<evidence type="ECO:0000313" key="2">
    <source>
        <dbReference type="Proteomes" id="UP000218160"/>
    </source>
</evidence>
<reference evidence="2" key="1">
    <citation type="submission" date="2017-04" db="EMBL/GenBank/DDBJ databases">
        <title>Genome evolution of the luminous symbionts of deep sea anglerfish.</title>
        <authorList>
            <person name="Hendry T.A."/>
        </authorList>
    </citation>
    <scope>NUCLEOTIDE SEQUENCE [LARGE SCALE GENOMIC DNA]</scope>
</reference>
<gene>
    <name evidence="1" type="ORF">BTN50_0548</name>
</gene>
<evidence type="ECO:0000313" key="1">
    <source>
        <dbReference type="EMBL" id="ATF09075.1"/>
    </source>
</evidence>
<dbReference type="Proteomes" id="UP000218160">
    <property type="component" value="Chromosome 1"/>
</dbReference>
<keyword evidence="2" id="KW-1185">Reference proteome</keyword>
<dbReference type="EMBL" id="CP020660">
    <property type="protein sequence ID" value="ATF09075.1"/>
    <property type="molecule type" value="Genomic_DNA"/>
</dbReference>
<sequence length="42" mass="4827">MFNCRCCVLTIHALASEPTRLASRLKTKTKRAYSTEPLMLRD</sequence>
<protein>
    <submittedName>
        <fullName evidence="1">Uncharacterized protein</fullName>
    </submittedName>
</protein>
<proteinExistence type="predicted"/>
<accession>A0A291B7U9</accession>
<dbReference type="KEGG" id="elux:BTN50_0548"/>
<dbReference type="AlphaFoldDB" id="A0A291B7U9"/>
<name>A0A291B7U9_9GAMM</name>
<organism evidence="1 2">
    <name type="scientific">Candidatus Enterovibrio altilux</name>
    <dbReference type="NCBI Taxonomy" id="1927128"/>
    <lineage>
        <taxon>Bacteria</taxon>
        <taxon>Pseudomonadati</taxon>
        <taxon>Pseudomonadota</taxon>
        <taxon>Gammaproteobacteria</taxon>
        <taxon>Vibrionales</taxon>
        <taxon>Vibrionaceae</taxon>
        <taxon>Enterovibrio</taxon>
    </lineage>
</organism>